<dbReference type="OrthoDB" id="8689941at2"/>
<organism evidence="2 3">
    <name type="scientific">Bordetella genomosp. 10</name>
    <dbReference type="NCBI Taxonomy" id="1416804"/>
    <lineage>
        <taxon>Bacteria</taxon>
        <taxon>Pseudomonadati</taxon>
        <taxon>Pseudomonadota</taxon>
        <taxon>Betaproteobacteria</taxon>
        <taxon>Burkholderiales</taxon>
        <taxon>Alcaligenaceae</taxon>
        <taxon>Bordetella</taxon>
    </lineage>
</organism>
<comment type="caution">
    <text evidence="2">The sequence shown here is derived from an EMBL/GenBank/DDBJ whole genome shotgun (WGS) entry which is preliminary data.</text>
</comment>
<dbReference type="AlphaFoldDB" id="A0A261SLD5"/>
<feature type="region of interest" description="Disordered" evidence="1">
    <location>
        <begin position="104"/>
        <end position="164"/>
    </location>
</feature>
<accession>A0A261SLD5</accession>
<proteinExistence type="predicted"/>
<gene>
    <name evidence="2" type="ORF">CAL29_07845</name>
</gene>
<dbReference type="InterPro" id="IPR009468">
    <property type="entry name" value="DUF1090"/>
</dbReference>
<feature type="region of interest" description="Disordered" evidence="1">
    <location>
        <begin position="1"/>
        <end position="33"/>
    </location>
</feature>
<dbReference type="Pfam" id="PF06476">
    <property type="entry name" value="DUF1090"/>
    <property type="match status" value="1"/>
</dbReference>
<reference evidence="3" key="1">
    <citation type="submission" date="2017-05" db="EMBL/GenBank/DDBJ databases">
        <title>Complete and WGS of Bordetella genogroups.</title>
        <authorList>
            <person name="Spilker T."/>
            <person name="Lipuma J."/>
        </authorList>
    </citation>
    <scope>NUCLEOTIDE SEQUENCE [LARGE SCALE GENOMIC DNA]</scope>
    <source>
        <strain evidence="3">AU16122</strain>
    </source>
</reference>
<evidence type="ECO:0000256" key="1">
    <source>
        <dbReference type="SAM" id="MobiDB-lite"/>
    </source>
</evidence>
<feature type="compositionally biased region" description="Polar residues" evidence="1">
    <location>
        <begin position="11"/>
        <end position="27"/>
    </location>
</feature>
<keyword evidence="3" id="KW-1185">Reference proteome</keyword>
<evidence type="ECO:0000313" key="2">
    <source>
        <dbReference type="EMBL" id="OZI38228.1"/>
    </source>
</evidence>
<feature type="compositionally biased region" description="Basic and acidic residues" evidence="1">
    <location>
        <begin position="107"/>
        <end position="153"/>
    </location>
</feature>
<evidence type="ECO:0000313" key="3">
    <source>
        <dbReference type="Proteomes" id="UP000216020"/>
    </source>
</evidence>
<evidence type="ECO:0008006" key="4">
    <source>
        <dbReference type="Google" id="ProtNLM"/>
    </source>
</evidence>
<dbReference type="EMBL" id="NEVM01000001">
    <property type="protein sequence ID" value="OZI38228.1"/>
    <property type="molecule type" value="Genomic_DNA"/>
</dbReference>
<sequence length="164" mass="17891">MSKSPVLKNFVSLSTATPRRSIPTRSPGTDARSRGAIRHVLALAALLAWAPAHAAEPPVQERLQGCAGKKQDIERELRYARESGNKARVQGLQAALAGADQCTDAGLRQEREGKVRDAQAKVKEREDELAEKQAKGKKKDIAKAQRKLDEARADLSAAQAELYR</sequence>
<name>A0A261SLD5_9BORD</name>
<dbReference type="Proteomes" id="UP000216020">
    <property type="component" value="Unassembled WGS sequence"/>
</dbReference>
<protein>
    <recommendedName>
        <fullName evidence="4">DUF1090 domain-containing protein</fullName>
    </recommendedName>
</protein>
<dbReference type="RefSeq" id="WP_094852330.1">
    <property type="nucleotide sequence ID" value="NZ_NEVM01000001.1"/>
</dbReference>